<keyword evidence="3" id="KW-1185">Reference proteome</keyword>
<name>A0A8H3TWX2_9TREE</name>
<protein>
    <recommendedName>
        <fullName evidence="4">F-box domain-containing protein</fullName>
    </recommendedName>
</protein>
<evidence type="ECO:0000256" key="1">
    <source>
        <dbReference type="SAM" id="MobiDB-lite"/>
    </source>
</evidence>
<proteinExistence type="predicted"/>
<reference evidence="2" key="1">
    <citation type="submission" date="2020-07" db="EMBL/GenBank/DDBJ databases">
        <title>Draft Genome Sequence of a Deep-Sea Yeast, Naganishia (Cryptococcus) liquefaciens strain N6.</title>
        <authorList>
            <person name="Han Y.W."/>
            <person name="Kajitani R."/>
            <person name="Morimoto H."/>
            <person name="Parhat M."/>
            <person name="Tsubouchi H."/>
            <person name="Bakenova O."/>
            <person name="Ogata M."/>
            <person name="Argunhan B."/>
            <person name="Aoki R."/>
            <person name="Kajiwara S."/>
            <person name="Itoh T."/>
            <person name="Iwasaki H."/>
        </authorList>
    </citation>
    <scope>NUCLEOTIDE SEQUENCE</scope>
    <source>
        <strain evidence="2">N6</strain>
    </source>
</reference>
<comment type="caution">
    <text evidence="2">The sequence shown here is derived from an EMBL/GenBank/DDBJ whole genome shotgun (WGS) entry which is preliminary data.</text>
</comment>
<accession>A0A8H3TWX2</accession>
<organism evidence="2 3">
    <name type="scientific">Naganishia liquefaciens</name>
    <dbReference type="NCBI Taxonomy" id="104408"/>
    <lineage>
        <taxon>Eukaryota</taxon>
        <taxon>Fungi</taxon>
        <taxon>Dikarya</taxon>
        <taxon>Basidiomycota</taxon>
        <taxon>Agaricomycotina</taxon>
        <taxon>Tremellomycetes</taxon>
        <taxon>Filobasidiales</taxon>
        <taxon>Filobasidiaceae</taxon>
        <taxon>Naganishia</taxon>
    </lineage>
</organism>
<evidence type="ECO:0008006" key="4">
    <source>
        <dbReference type="Google" id="ProtNLM"/>
    </source>
</evidence>
<evidence type="ECO:0000313" key="3">
    <source>
        <dbReference type="Proteomes" id="UP000620104"/>
    </source>
</evidence>
<evidence type="ECO:0000313" key="2">
    <source>
        <dbReference type="EMBL" id="GHJ88589.1"/>
    </source>
</evidence>
<dbReference type="EMBL" id="BLZA01000030">
    <property type="protein sequence ID" value="GHJ88589.1"/>
    <property type="molecule type" value="Genomic_DNA"/>
</dbReference>
<dbReference type="Proteomes" id="UP000620104">
    <property type="component" value="Unassembled WGS sequence"/>
</dbReference>
<sequence length="483" mass="55012">MSKSLGIADDINSDFLHDQEQGEQCQKGLCGQDMNARPHDVEPDRHSFGAHNMPSPRLPLELISIICEFLSGDRALKTLASVNSSCSLFRSISMPILYETVYWDDETDWMSVLPRDHECWKHIRYAFTLTTSTFDTIARRSPTDDSQIHCPKLELFCSIKSPYEKGMIMRLSHTMKTGHFLRLIRDTPLRHWDETGGNAVRCETSSSLFLEIDSDVTLLSDIVNPNGYYTIPNDTPIVEVCLRLPIKDDTMPTYEFLLELGRIIAQSREGYFDTDHRCAKSLPMLMLVLENERQAEQLQSAFTKLLLHHPEHVNSHLRVLGPREYRLRDVYCFVRHLARAYALSYAKQPDHPAFTGRSLLAVRLFHKNLHAYLRYSPEAPTVMELEIWKERQQGTLISEVWDFAALRESDVPTPGELRWIAVEEELDDDGNALAVREVEVVSSDVDDERSDEEIQWSADDESLDSQDESSDQESTGAGSGSGG</sequence>
<gene>
    <name evidence="2" type="ORF">NliqN6_4991</name>
</gene>
<feature type="compositionally biased region" description="Acidic residues" evidence="1">
    <location>
        <begin position="444"/>
        <end position="471"/>
    </location>
</feature>
<dbReference type="OrthoDB" id="2596431at2759"/>
<dbReference type="AlphaFoldDB" id="A0A8H3TWX2"/>
<feature type="region of interest" description="Disordered" evidence="1">
    <location>
        <begin position="439"/>
        <end position="483"/>
    </location>
</feature>